<proteinExistence type="inferred from homology"/>
<dbReference type="EC" id="2.6.1.-" evidence="6"/>
<dbReference type="Pfam" id="PF00155">
    <property type="entry name" value="Aminotran_1_2"/>
    <property type="match status" value="1"/>
</dbReference>
<evidence type="ECO:0000256" key="1">
    <source>
        <dbReference type="ARBA" id="ARBA00001933"/>
    </source>
</evidence>
<reference evidence="8 9" key="1">
    <citation type="journal article" date="2024" name="Int. J. Syst. Evol. Microbiol.">
        <title>Virgibacillus tibetensis sp. nov., isolated from salt lake on the Tibetan Plateau of China.</title>
        <authorList>
            <person name="Phurbu D."/>
            <person name="Liu Z.-X."/>
            <person name="Wang R."/>
            <person name="Zheng Y.-Y."/>
            <person name="Liu H.-C."/>
            <person name="Zhou Y.-G."/>
            <person name="Yu Y.-J."/>
            <person name="Li A.-H."/>
        </authorList>
    </citation>
    <scope>NUCLEOTIDE SEQUENCE [LARGE SCALE GENOMIC DNA]</scope>
    <source>
        <strain evidence="8 9">C22-A2</strain>
    </source>
</reference>
<name>A0ABU6KM60_9BACI</name>
<gene>
    <name evidence="8" type="ORF">QGM71_21550</name>
</gene>
<keyword evidence="5" id="KW-0663">Pyridoxal phosphate</keyword>
<accession>A0ABU6KM60</accession>
<organism evidence="8 9">
    <name type="scientific">Virgibacillus tibetensis</name>
    <dbReference type="NCBI Taxonomy" id="3042313"/>
    <lineage>
        <taxon>Bacteria</taxon>
        <taxon>Bacillati</taxon>
        <taxon>Bacillota</taxon>
        <taxon>Bacilli</taxon>
        <taxon>Bacillales</taxon>
        <taxon>Bacillaceae</taxon>
        <taxon>Virgibacillus</taxon>
    </lineage>
</organism>
<evidence type="ECO:0000256" key="2">
    <source>
        <dbReference type="ARBA" id="ARBA00007441"/>
    </source>
</evidence>
<dbReference type="CDD" id="cd00609">
    <property type="entry name" value="AAT_like"/>
    <property type="match status" value="1"/>
</dbReference>
<dbReference type="InterPro" id="IPR015421">
    <property type="entry name" value="PyrdxlP-dep_Trfase_major"/>
</dbReference>
<evidence type="ECO:0000256" key="5">
    <source>
        <dbReference type="ARBA" id="ARBA00022898"/>
    </source>
</evidence>
<dbReference type="InterPro" id="IPR015424">
    <property type="entry name" value="PyrdxlP-dep_Trfase"/>
</dbReference>
<evidence type="ECO:0000256" key="4">
    <source>
        <dbReference type="ARBA" id="ARBA00022679"/>
    </source>
</evidence>
<evidence type="ECO:0000313" key="8">
    <source>
        <dbReference type="EMBL" id="MEC5426039.1"/>
    </source>
</evidence>
<evidence type="ECO:0000256" key="3">
    <source>
        <dbReference type="ARBA" id="ARBA00022576"/>
    </source>
</evidence>
<comment type="caution">
    <text evidence="8">The sequence shown here is derived from an EMBL/GenBank/DDBJ whole genome shotgun (WGS) entry which is preliminary data.</text>
</comment>
<dbReference type="GO" id="GO:0008483">
    <property type="term" value="F:transaminase activity"/>
    <property type="evidence" value="ECO:0007669"/>
    <property type="project" value="UniProtKB-KW"/>
</dbReference>
<dbReference type="Proteomes" id="UP001335737">
    <property type="component" value="Unassembled WGS sequence"/>
</dbReference>
<keyword evidence="4 6" id="KW-0808">Transferase</keyword>
<dbReference type="InterPro" id="IPR004839">
    <property type="entry name" value="Aminotransferase_I/II_large"/>
</dbReference>
<dbReference type="SUPFAM" id="SSF53383">
    <property type="entry name" value="PLP-dependent transferases"/>
    <property type="match status" value="1"/>
</dbReference>
<dbReference type="InterPro" id="IPR004838">
    <property type="entry name" value="NHTrfase_class1_PyrdxlP-BS"/>
</dbReference>
<comment type="similarity">
    <text evidence="2 6">Belongs to the class-I pyridoxal-phosphate-dependent aminotransferase family.</text>
</comment>
<dbReference type="EMBL" id="JARZFX010000028">
    <property type="protein sequence ID" value="MEC5426039.1"/>
    <property type="molecule type" value="Genomic_DNA"/>
</dbReference>
<protein>
    <recommendedName>
        <fullName evidence="6">Aminotransferase</fullName>
        <ecNumber evidence="6">2.6.1.-</ecNumber>
    </recommendedName>
</protein>
<evidence type="ECO:0000256" key="6">
    <source>
        <dbReference type="RuleBase" id="RU000481"/>
    </source>
</evidence>
<dbReference type="NCBIfam" id="NF005817">
    <property type="entry name" value="PRK07683.1"/>
    <property type="match status" value="1"/>
</dbReference>
<dbReference type="PANTHER" id="PTHR46383:SF4">
    <property type="entry name" value="AMINOTRANSFERASE"/>
    <property type="match status" value="1"/>
</dbReference>
<evidence type="ECO:0000259" key="7">
    <source>
        <dbReference type="Pfam" id="PF00155"/>
    </source>
</evidence>
<evidence type="ECO:0000313" key="9">
    <source>
        <dbReference type="Proteomes" id="UP001335737"/>
    </source>
</evidence>
<dbReference type="InterPro" id="IPR050596">
    <property type="entry name" value="AspAT/PAT-like"/>
</dbReference>
<sequence>MRHLINKTVQDIEISGIRRFFNLVADEQDVVSLTIGQPDFYTPEHIKDAAAGALRENKTNYTHNAGLIELRRAISRYNEVNYEISYDPETEIIVTTGASQAIDITFRTILNPGDEVILPGPIYPGYEPLIKLAGAKPVYVDTTKDAFKLTKETLLQHISDDTKCIVLPYPSNPTGASFSYKELKELVSILREKDIFIVADEIYSELVYDIQHTSIASFDGMKDKVIVINGVSKSHSMTGFRIGYVLAPKWLSEHLIKVHQYNVSCASSISQYAALEALLNGKEDAIRMRDSYNIRRDYVYERLVKMGLHVNKPEGAFYFFPKFPVEEMSSFQLGLDLVRKGKVALVPGDSFSPIGEGYMRLSYAYDMDTISEGLNRLDAFLQKKN</sequence>
<feature type="domain" description="Aminotransferase class I/classII large" evidence="7">
    <location>
        <begin position="29"/>
        <end position="377"/>
    </location>
</feature>
<keyword evidence="3 6" id="KW-0032">Aminotransferase</keyword>
<dbReference type="Gene3D" id="3.90.1150.10">
    <property type="entry name" value="Aspartate Aminotransferase, domain 1"/>
    <property type="match status" value="1"/>
</dbReference>
<dbReference type="PROSITE" id="PS00105">
    <property type="entry name" value="AA_TRANSFER_CLASS_1"/>
    <property type="match status" value="1"/>
</dbReference>
<dbReference type="Gene3D" id="3.40.640.10">
    <property type="entry name" value="Type I PLP-dependent aspartate aminotransferase-like (Major domain)"/>
    <property type="match status" value="1"/>
</dbReference>
<comment type="cofactor">
    <cofactor evidence="1 6">
        <name>pyridoxal 5'-phosphate</name>
        <dbReference type="ChEBI" id="CHEBI:597326"/>
    </cofactor>
</comment>
<dbReference type="RefSeq" id="WP_327609573.1">
    <property type="nucleotide sequence ID" value="NZ_JARZFX010000028.1"/>
</dbReference>
<keyword evidence="9" id="KW-1185">Reference proteome</keyword>
<dbReference type="PANTHER" id="PTHR46383">
    <property type="entry name" value="ASPARTATE AMINOTRANSFERASE"/>
    <property type="match status" value="1"/>
</dbReference>
<dbReference type="InterPro" id="IPR015422">
    <property type="entry name" value="PyrdxlP-dep_Trfase_small"/>
</dbReference>